<dbReference type="STRING" id="394193.SAMN04489732_101271"/>
<evidence type="ECO:0000313" key="4">
    <source>
        <dbReference type="EMBL" id="SEO51095.1"/>
    </source>
</evidence>
<dbReference type="AlphaFoldDB" id="A0A1H8QA43"/>
<evidence type="ECO:0000256" key="1">
    <source>
        <dbReference type="ARBA" id="ARBA00022679"/>
    </source>
</evidence>
<dbReference type="GO" id="GO:0016747">
    <property type="term" value="F:acyltransferase activity, transferring groups other than amino-acyl groups"/>
    <property type="evidence" value="ECO:0007669"/>
    <property type="project" value="InterPro"/>
</dbReference>
<keyword evidence="1" id="KW-0808">Transferase</keyword>
<reference evidence="4 5" key="1">
    <citation type="submission" date="2016-10" db="EMBL/GenBank/DDBJ databases">
        <authorList>
            <person name="de Groot N.N."/>
        </authorList>
    </citation>
    <scope>NUCLEOTIDE SEQUENCE [LARGE SCALE GENOMIC DNA]</scope>
    <source>
        <strain evidence="4 5">DSM 44993</strain>
    </source>
</reference>
<sequence>MISIEPWDAPDAVALRRAQRDELDARYETAGHEAGPVPTAESITVFLVARDEDGKPTGCGGLRRLGPGEAEIKRMYVVPGARGSGLATRLLRALEEQARGHDITRLLLETGVRQPEAIRFYEREGYRAIDAFGAYREDPLARCYAREITAVTPFGLFTENAAE</sequence>
<dbReference type="InterPro" id="IPR050832">
    <property type="entry name" value="Bact_Acetyltransf"/>
</dbReference>
<dbReference type="RefSeq" id="WP_091611235.1">
    <property type="nucleotide sequence ID" value="NZ_FOEF01000001.1"/>
</dbReference>
<dbReference type="SUPFAM" id="SSF55729">
    <property type="entry name" value="Acyl-CoA N-acyltransferases (Nat)"/>
    <property type="match status" value="1"/>
</dbReference>
<dbReference type="Gene3D" id="3.40.630.30">
    <property type="match status" value="1"/>
</dbReference>
<keyword evidence="5" id="KW-1185">Reference proteome</keyword>
<evidence type="ECO:0000259" key="3">
    <source>
        <dbReference type="PROSITE" id="PS51186"/>
    </source>
</evidence>
<proteinExistence type="predicted"/>
<feature type="domain" description="N-acetyltransferase" evidence="3">
    <location>
        <begin position="1"/>
        <end position="149"/>
    </location>
</feature>
<dbReference type="OrthoDB" id="70840at2"/>
<gene>
    <name evidence="4" type="ORF">SAMN04489732_101271</name>
</gene>
<dbReference type="Pfam" id="PF00583">
    <property type="entry name" value="Acetyltransf_1"/>
    <property type="match status" value="1"/>
</dbReference>
<dbReference type="PANTHER" id="PTHR43877">
    <property type="entry name" value="AMINOALKYLPHOSPHONATE N-ACETYLTRANSFERASE-RELATED-RELATED"/>
    <property type="match status" value="1"/>
</dbReference>
<organism evidence="4 5">
    <name type="scientific">Amycolatopsis saalfeldensis</name>
    <dbReference type="NCBI Taxonomy" id="394193"/>
    <lineage>
        <taxon>Bacteria</taxon>
        <taxon>Bacillati</taxon>
        <taxon>Actinomycetota</taxon>
        <taxon>Actinomycetes</taxon>
        <taxon>Pseudonocardiales</taxon>
        <taxon>Pseudonocardiaceae</taxon>
        <taxon>Amycolatopsis</taxon>
    </lineage>
</organism>
<dbReference type="PANTHER" id="PTHR43877:SF2">
    <property type="entry name" value="AMINOALKYLPHOSPHONATE N-ACETYLTRANSFERASE-RELATED"/>
    <property type="match status" value="1"/>
</dbReference>
<evidence type="ECO:0000256" key="2">
    <source>
        <dbReference type="ARBA" id="ARBA00023315"/>
    </source>
</evidence>
<protein>
    <submittedName>
        <fullName evidence="4">N-acetylglutamate synthase, GNAT family</fullName>
    </submittedName>
</protein>
<dbReference type="EMBL" id="FOEF01000001">
    <property type="protein sequence ID" value="SEO51095.1"/>
    <property type="molecule type" value="Genomic_DNA"/>
</dbReference>
<name>A0A1H8QA43_9PSEU</name>
<accession>A0A1H8QA43</accession>
<keyword evidence="2" id="KW-0012">Acyltransferase</keyword>
<dbReference type="InterPro" id="IPR000182">
    <property type="entry name" value="GNAT_dom"/>
</dbReference>
<dbReference type="CDD" id="cd04301">
    <property type="entry name" value="NAT_SF"/>
    <property type="match status" value="1"/>
</dbReference>
<dbReference type="InterPro" id="IPR016181">
    <property type="entry name" value="Acyl_CoA_acyltransferase"/>
</dbReference>
<dbReference type="PROSITE" id="PS51186">
    <property type="entry name" value="GNAT"/>
    <property type="match status" value="1"/>
</dbReference>
<evidence type="ECO:0000313" key="5">
    <source>
        <dbReference type="Proteomes" id="UP000198582"/>
    </source>
</evidence>
<dbReference type="Proteomes" id="UP000198582">
    <property type="component" value="Unassembled WGS sequence"/>
</dbReference>